<gene>
    <name evidence="2" type="ORF">GNZ18_10095</name>
</gene>
<keyword evidence="3" id="KW-1185">Reference proteome</keyword>
<dbReference type="AlphaFoldDB" id="A0A7K1KYB1"/>
<dbReference type="RefSeq" id="WP_156215972.1">
    <property type="nucleotide sequence ID" value="NZ_WOFH01000003.1"/>
</dbReference>
<evidence type="ECO:0000313" key="2">
    <source>
        <dbReference type="EMBL" id="MUN36946.1"/>
    </source>
</evidence>
<keyword evidence="1" id="KW-0732">Signal</keyword>
<feature type="chain" id="PRO_5029688564" evidence="1">
    <location>
        <begin position="28"/>
        <end position="149"/>
    </location>
</feature>
<evidence type="ECO:0000313" key="3">
    <source>
        <dbReference type="Proteomes" id="UP000432015"/>
    </source>
</evidence>
<dbReference type="EMBL" id="WOFH01000003">
    <property type="protein sequence ID" value="MUN36946.1"/>
    <property type="molecule type" value="Genomic_DNA"/>
</dbReference>
<feature type="signal peptide" evidence="1">
    <location>
        <begin position="1"/>
        <end position="27"/>
    </location>
</feature>
<reference evidence="2 3" key="1">
    <citation type="submission" date="2019-11" db="EMBL/GenBank/DDBJ databases">
        <authorList>
            <person name="Cao P."/>
        </authorList>
    </citation>
    <scope>NUCLEOTIDE SEQUENCE [LARGE SCALE GENOMIC DNA]</scope>
    <source>
        <strain evidence="2 3">NEAU-AAG5</strain>
    </source>
</reference>
<comment type="caution">
    <text evidence="2">The sequence shown here is derived from an EMBL/GenBank/DDBJ whole genome shotgun (WGS) entry which is preliminary data.</text>
</comment>
<evidence type="ECO:0000256" key="1">
    <source>
        <dbReference type="SAM" id="SignalP"/>
    </source>
</evidence>
<protein>
    <submittedName>
        <fullName evidence="2">Uncharacterized protein</fullName>
    </submittedName>
</protein>
<sequence>MRRIAAVALAAGTLMTGVAAISTPANATVTTKAAAAPKWVPYNSYGNIRAWGTYSRSGGNTYVKGYLADDKKNGYTACVRFKFTEGSRVYWSRHKIVGVSSSGSQYNYDGRATVSISTSSTYGSHLWVQECGRSKKTGKYYYGKGKQLF</sequence>
<proteinExistence type="predicted"/>
<organism evidence="2 3">
    <name type="scientific">Actinomadura litoris</name>
    <dbReference type="NCBI Taxonomy" id="2678616"/>
    <lineage>
        <taxon>Bacteria</taxon>
        <taxon>Bacillati</taxon>
        <taxon>Actinomycetota</taxon>
        <taxon>Actinomycetes</taxon>
        <taxon>Streptosporangiales</taxon>
        <taxon>Thermomonosporaceae</taxon>
        <taxon>Actinomadura</taxon>
    </lineage>
</organism>
<name>A0A7K1KYB1_9ACTN</name>
<accession>A0A7K1KYB1</accession>
<dbReference type="Proteomes" id="UP000432015">
    <property type="component" value="Unassembled WGS sequence"/>
</dbReference>